<evidence type="ECO:0000256" key="1">
    <source>
        <dbReference type="SAM" id="MobiDB-lite"/>
    </source>
</evidence>
<evidence type="ECO:0000313" key="4">
    <source>
        <dbReference type="Proteomes" id="UP000295252"/>
    </source>
</evidence>
<dbReference type="InterPro" id="IPR012677">
    <property type="entry name" value="Nucleotide-bd_a/b_plait_sf"/>
</dbReference>
<dbReference type="SUPFAM" id="SSF54928">
    <property type="entry name" value="RNA-binding domain, RBD"/>
    <property type="match status" value="1"/>
</dbReference>
<dbReference type="Pfam" id="PF04059">
    <property type="entry name" value="RRM_2"/>
    <property type="match status" value="1"/>
</dbReference>
<dbReference type="STRING" id="49390.A0A068TL00"/>
<feature type="region of interest" description="Disordered" evidence="1">
    <location>
        <begin position="142"/>
        <end position="183"/>
    </location>
</feature>
<keyword evidence="4" id="KW-1185">Reference proteome</keyword>
<accession>A0A068TL00</accession>
<feature type="domain" description="Mei2-like C-terminal RNA recognition motif" evidence="2">
    <location>
        <begin position="254"/>
        <end position="323"/>
    </location>
</feature>
<dbReference type="InterPro" id="IPR007201">
    <property type="entry name" value="Mei2-like_Rrm_C"/>
</dbReference>
<dbReference type="AlphaFoldDB" id="A0A068TL00"/>
<evidence type="ECO:0000313" key="3">
    <source>
        <dbReference type="EMBL" id="CDO97000.1"/>
    </source>
</evidence>
<dbReference type="OrthoDB" id="417481at2759"/>
<feature type="compositionally biased region" description="Gly residues" evidence="1">
    <location>
        <begin position="144"/>
        <end position="157"/>
    </location>
</feature>
<sequence>MAAAPKRLNPQAPEYMPLFNASSITAHLNNLSLIHGPSSSPIPPPPAFPTSCIPFLHPNQPAFHLPPYIHNEPFYTDSFLLHQSSYFPLPPPPPPQDDADIDVSPISPPAVSSPLATSEPVRRGPRVITHKQYYEPKFSRARAGRGGSWLNGRGRGGGSRRRGSSREWLRRRGSSPSKLEERRGYQSRIYVEKHGTLPLRSYEKKTTVMIKNIPNEYTYYRWMLVEFMDKHCMLENRKTEQGITSIEAGQEPLSAYDFLYLPIDFGTGKNKGYAFVNFTELQAVWKFFKECDSTKWDFKDSPKTRKIVCASIQGKEALVRHFQKTDFECESDEFLPLCFSPPRDGSGDSVKLTPIGNVGGRYLSNGSGRYHQTKHRFLV</sequence>
<dbReference type="Gene3D" id="3.30.70.330">
    <property type="match status" value="1"/>
</dbReference>
<name>A0A068TL00_COFCA</name>
<dbReference type="InterPro" id="IPR035979">
    <property type="entry name" value="RBD_domain_sf"/>
</dbReference>
<protein>
    <recommendedName>
        <fullName evidence="2">Mei2-like C-terminal RNA recognition motif domain-containing protein</fullName>
    </recommendedName>
</protein>
<reference evidence="4" key="1">
    <citation type="journal article" date="2014" name="Science">
        <title>The coffee genome provides insight into the convergent evolution of caffeine biosynthesis.</title>
        <authorList>
            <person name="Denoeud F."/>
            <person name="Carretero-Paulet L."/>
            <person name="Dereeper A."/>
            <person name="Droc G."/>
            <person name="Guyot R."/>
            <person name="Pietrella M."/>
            <person name="Zheng C."/>
            <person name="Alberti A."/>
            <person name="Anthony F."/>
            <person name="Aprea G."/>
            <person name="Aury J.M."/>
            <person name="Bento P."/>
            <person name="Bernard M."/>
            <person name="Bocs S."/>
            <person name="Campa C."/>
            <person name="Cenci A."/>
            <person name="Combes M.C."/>
            <person name="Crouzillat D."/>
            <person name="Da Silva C."/>
            <person name="Daddiego L."/>
            <person name="De Bellis F."/>
            <person name="Dussert S."/>
            <person name="Garsmeur O."/>
            <person name="Gayraud T."/>
            <person name="Guignon V."/>
            <person name="Jahn K."/>
            <person name="Jamilloux V."/>
            <person name="Joet T."/>
            <person name="Labadie K."/>
            <person name="Lan T."/>
            <person name="Leclercq J."/>
            <person name="Lepelley M."/>
            <person name="Leroy T."/>
            <person name="Li L.T."/>
            <person name="Librado P."/>
            <person name="Lopez L."/>
            <person name="Munoz A."/>
            <person name="Noel B."/>
            <person name="Pallavicini A."/>
            <person name="Perrotta G."/>
            <person name="Poncet V."/>
            <person name="Pot D."/>
            <person name="Priyono X."/>
            <person name="Rigoreau M."/>
            <person name="Rouard M."/>
            <person name="Rozas J."/>
            <person name="Tranchant-Dubreuil C."/>
            <person name="VanBuren R."/>
            <person name="Zhang Q."/>
            <person name="Andrade A.C."/>
            <person name="Argout X."/>
            <person name="Bertrand B."/>
            <person name="de Kochko A."/>
            <person name="Graziosi G."/>
            <person name="Henry R.J."/>
            <person name="Jayarama X."/>
            <person name="Ming R."/>
            <person name="Nagai C."/>
            <person name="Rounsley S."/>
            <person name="Sankoff D."/>
            <person name="Giuliano G."/>
            <person name="Albert V.A."/>
            <person name="Wincker P."/>
            <person name="Lashermes P."/>
        </authorList>
    </citation>
    <scope>NUCLEOTIDE SEQUENCE [LARGE SCALE GENOMIC DNA]</scope>
    <source>
        <strain evidence="4">cv. DH200-94</strain>
    </source>
</reference>
<feature type="region of interest" description="Disordered" evidence="1">
    <location>
        <begin position="86"/>
        <end position="129"/>
    </location>
</feature>
<evidence type="ECO:0000259" key="2">
    <source>
        <dbReference type="Pfam" id="PF04059"/>
    </source>
</evidence>
<proteinExistence type="predicted"/>
<dbReference type="OMA" id="QAPEYTP"/>
<dbReference type="InParanoid" id="A0A068TL00"/>
<dbReference type="Proteomes" id="UP000295252">
    <property type="component" value="Chromosome IV"/>
</dbReference>
<dbReference type="Gramene" id="CDO97000">
    <property type="protein sequence ID" value="CDO97000"/>
    <property type="gene ID" value="GSCOC_T00014207001"/>
</dbReference>
<organism evidence="3 4">
    <name type="scientific">Coffea canephora</name>
    <name type="common">Robusta coffee</name>
    <dbReference type="NCBI Taxonomy" id="49390"/>
    <lineage>
        <taxon>Eukaryota</taxon>
        <taxon>Viridiplantae</taxon>
        <taxon>Streptophyta</taxon>
        <taxon>Embryophyta</taxon>
        <taxon>Tracheophyta</taxon>
        <taxon>Spermatophyta</taxon>
        <taxon>Magnoliopsida</taxon>
        <taxon>eudicotyledons</taxon>
        <taxon>Gunneridae</taxon>
        <taxon>Pentapetalae</taxon>
        <taxon>asterids</taxon>
        <taxon>lamiids</taxon>
        <taxon>Gentianales</taxon>
        <taxon>Rubiaceae</taxon>
        <taxon>Ixoroideae</taxon>
        <taxon>Gardenieae complex</taxon>
        <taxon>Bertiereae - Coffeeae clade</taxon>
        <taxon>Coffeeae</taxon>
        <taxon>Coffea</taxon>
    </lineage>
</organism>
<dbReference type="GO" id="GO:0003676">
    <property type="term" value="F:nucleic acid binding"/>
    <property type="evidence" value="ECO:0007669"/>
    <property type="project" value="InterPro"/>
</dbReference>
<gene>
    <name evidence="3" type="ORF">GSCOC_T00014207001</name>
</gene>
<feature type="compositionally biased region" description="Low complexity" evidence="1">
    <location>
        <begin position="103"/>
        <end position="114"/>
    </location>
</feature>
<dbReference type="EMBL" id="HG739085">
    <property type="protein sequence ID" value="CDO97000.1"/>
    <property type="molecule type" value="Genomic_DNA"/>
</dbReference>